<keyword evidence="2" id="KW-0808">Transferase</keyword>
<dbReference type="RefSeq" id="WP_078787858.1">
    <property type="nucleotide sequence ID" value="NZ_FUXA01000013.1"/>
</dbReference>
<keyword evidence="3" id="KW-1185">Reference proteome</keyword>
<gene>
    <name evidence="2" type="ORF">SAMN02745110_02051</name>
</gene>
<name>A0A1T4PPG5_9FIRM</name>
<dbReference type="GO" id="GO:0016020">
    <property type="term" value="C:membrane"/>
    <property type="evidence" value="ECO:0007669"/>
    <property type="project" value="InterPro"/>
</dbReference>
<organism evidence="2 3">
    <name type="scientific">Eubacterium ruminantium</name>
    <dbReference type="NCBI Taxonomy" id="42322"/>
    <lineage>
        <taxon>Bacteria</taxon>
        <taxon>Bacillati</taxon>
        <taxon>Bacillota</taxon>
        <taxon>Clostridia</taxon>
        <taxon>Eubacteriales</taxon>
        <taxon>Eubacteriaceae</taxon>
        <taxon>Eubacterium</taxon>
    </lineage>
</organism>
<evidence type="ECO:0000313" key="3">
    <source>
        <dbReference type="Proteomes" id="UP000189857"/>
    </source>
</evidence>
<feature type="region of interest" description="Disordered" evidence="1">
    <location>
        <begin position="123"/>
        <end position="166"/>
    </location>
</feature>
<dbReference type="Pfam" id="PF04464">
    <property type="entry name" value="Glyphos_transf"/>
    <property type="match status" value="1"/>
</dbReference>
<dbReference type="Proteomes" id="UP000189857">
    <property type="component" value="Unassembled WGS sequence"/>
</dbReference>
<reference evidence="2 3" key="1">
    <citation type="submission" date="2017-02" db="EMBL/GenBank/DDBJ databases">
        <authorList>
            <person name="Peterson S.W."/>
        </authorList>
    </citation>
    <scope>NUCLEOTIDE SEQUENCE [LARGE SCALE GENOMIC DNA]</scope>
    <source>
        <strain evidence="2 3">ATCC 17233</strain>
    </source>
</reference>
<dbReference type="InterPro" id="IPR007554">
    <property type="entry name" value="Glycerophosphate_synth"/>
</dbReference>
<sequence length="944" mass="111285">MSRYILYIPEGIKKPDIEICERYDYSAELYNRLLREKTAGYIFVSNESDSYKKRQLFQNIRILMKDAEKSGAVLVSGDKMFSNGGKPKADSRLRMQINEENLSVPDSLTGILLNVRAYKSISQSDSSNVEADEPGAVKHTSSNVEADEPGAVKHTSSNAEADEPGTAKYTTLNAEADEPDTVSDNKLQIGRESENNASAGGEIRLNIDLEYDMEADFIFRIMSRKIFIDRKVMLITDEPSDIDNKYHERYYDKKWYFENIEGFLIPALKDLKAILGEKEYRTLQFYALYSIRCRLDANKDNRNKHVLSEEEIDEYLDKIKEMLSYIDDDVILNVSKHTMHSTSLYFNRMLLRIKGDISEEYTYSGYNEENELEEFETLHLKMNGIDIYNLSKMRINYLFMDRVMKEDGEHLEIDGTIPDFYDRDKVEIFYNLNGKEYPVKWNDRYTLTKYFGRSSFKRYSFHASIPFEKKGNLSFIIRYDGRDNVIIPEYKSHTSRLTNYPKYSYWKTGKYLLRHKKYHILISKYNFVKIFFLEQLIWLQLLKSFNKHKYKFMLLRMGYFVTRPFYKKKHIWMYFDKIYKGGDSAEYLYKYAEKMTASSGKKITNLYLVDGSVPDYKRLKNEGYEPLVRKSIKHRLAFLNAEMMIVSNSTVFAFNDYYMENSRYIRGIVDFHVVCVQHGLSVQKIAVAQNRLRDNTRRYYLASKYEMDNLLRPVYDYDGYDALRLTGVPRYDGLVNNDKKQILISPTWRMQSARAVTKNEGVARDYNTSFKETEYFKVYNSLINNKRLIEAAEKYGYKIKYVLHPIVSPQAADFDTNPYVEIIPSTGDMSYEKLFCESSLMVTDFSGVQFDFAYMRKPLVYLHHEDLDAHYEEGSFIYETMAFGEIAKNSEQLIDILAEYMENGCVMKEMYRKRADDFFMYSDHDNCHRIYEDLMDYYRENVLK</sequence>
<dbReference type="EMBL" id="FUXA01000013">
    <property type="protein sequence ID" value="SJZ92788.1"/>
    <property type="molecule type" value="Genomic_DNA"/>
</dbReference>
<dbReference type="Gene3D" id="3.40.50.12580">
    <property type="match status" value="1"/>
</dbReference>
<accession>A0A1T4PPG5</accession>
<dbReference type="SUPFAM" id="SSF53756">
    <property type="entry name" value="UDP-Glycosyltransferase/glycogen phosphorylase"/>
    <property type="match status" value="1"/>
</dbReference>
<evidence type="ECO:0000256" key="1">
    <source>
        <dbReference type="SAM" id="MobiDB-lite"/>
    </source>
</evidence>
<protein>
    <submittedName>
        <fullName evidence="2">CDP-Glycerol:Poly(Glycerophosphate) glycerophosphotransferase</fullName>
    </submittedName>
</protein>
<evidence type="ECO:0000313" key="2">
    <source>
        <dbReference type="EMBL" id="SJZ92788.1"/>
    </source>
</evidence>
<dbReference type="AlphaFoldDB" id="A0A1T4PPG5"/>
<dbReference type="InterPro" id="IPR043148">
    <property type="entry name" value="TagF_C"/>
</dbReference>
<proteinExistence type="predicted"/>
<dbReference type="GO" id="GO:0047355">
    <property type="term" value="F:CDP-glycerol glycerophosphotransferase activity"/>
    <property type="evidence" value="ECO:0007669"/>
    <property type="project" value="InterPro"/>
</dbReference>